<evidence type="ECO:0000256" key="1">
    <source>
        <dbReference type="SAM" id="Phobius"/>
    </source>
</evidence>
<feature type="transmembrane region" description="Helical" evidence="1">
    <location>
        <begin position="6"/>
        <end position="25"/>
    </location>
</feature>
<evidence type="ECO:0000313" key="2">
    <source>
        <dbReference type="EMBL" id="QCT73468.1"/>
    </source>
</evidence>
<organism evidence="2 3">
    <name type="scientific">Eubacterium maltosivorans</name>
    <dbReference type="NCBI Taxonomy" id="2041044"/>
    <lineage>
        <taxon>Bacteria</taxon>
        <taxon>Bacillati</taxon>
        <taxon>Bacillota</taxon>
        <taxon>Clostridia</taxon>
        <taxon>Eubacteriales</taxon>
        <taxon>Eubacteriaceae</taxon>
        <taxon>Eubacterium</taxon>
    </lineage>
</organism>
<reference evidence="2 3" key="1">
    <citation type="submission" date="2018-05" db="EMBL/GenBank/DDBJ databases">
        <title>Genome comparison of Eubacterium sp.</title>
        <authorList>
            <person name="Feng Y."/>
            <person name="Sanchez-Andrea I."/>
            <person name="Stams A.J.M."/>
            <person name="De Vos W.M."/>
        </authorList>
    </citation>
    <scope>NUCLEOTIDE SEQUENCE [LARGE SCALE GENOMIC DNA]</scope>
    <source>
        <strain evidence="2 3">YI</strain>
    </source>
</reference>
<keyword evidence="1" id="KW-1133">Transmembrane helix</keyword>
<dbReference type="Proteomes" id="UP000218387">
    <property type="component" value="Chromosome"/>
</dbReference>
<protein>
    <submittedName>
        <fullName evidence="2">Uncharacterized protein</fullName>
    </submittedName>
</protein>
<sequence>MPLFLIPLTIIAVLLLVVILQHHNKIDIKPLRGIDYYISTSRAVKLVYRCLTAGYFVFYLYILLTSLMFIAVLP</sequence>
<feature type="transmembrane region" description="Helical" evidence="1">
    <location>
        <begin position="46"/>
        <end position="73"/>
    </location>
</feature>
<evidence type="ECO:0000313" key="3">
    <source>
        <dbReference type="Proteomes" id="UP000218387"/>
    </source>
</evidence>
<dbReference type="KEGG" id="emt:CPZ25_019810"/>
<dbReference type="EMBL" id="CP029487">
    <property type="protein sequence ID" value="QCT73468.1"/>
    <property type="molecule type" value="Genomic_DNA"/>
</dbReference>
<accession>A0A4P9CCT1</accession>
<name>A0A4P9CCT1_EUBML</name>
<gene>
    <name evidence="2" type="ORF">CPZ25_019810</name>
</gene>
<keyword evidence="3" id="KW-1185">Reference proteome</keyword>
<dbReference type="AlphaFoldDB" id="A0A4P9CCT1"/>
<keyword evidence="1" id="KW-0472">Membrane</keyword>
<keyword evidence="1" id="KW-0812">Transmembrane</keyword>
<proteinExistence type="predicted"/>